<protein>
    <submittedName>
        <fullName evidence="4">SWIM zinc finger family protein</fullName>
    </submittedName>
</protein>
<feature type="compositionally biased region" description="Basic and acidic residues" evidence="2">
    <location>
        <begin position="105"/>
        <end position="125"/>
    </location>
</feature>
<dbReference type="PROSITE" id="PS50966">
    <property type="entry name" value="ZF_SWIM"/>
    <property type="match status" value="1"/>
</dbReference>
<sequence length="479" mass="52990">MLQLTASHIDSLAPNAAAAKNGRGLVQKNKFVKLNVSAEGDLLFGECSGSGKSNYVCSVDFVTPDNPVSRCSCPSRQFPCKHALGLMYAYADGLKFEQASVPEDISSKRDKAGKREENKAKRDSGELPPAKPKKVNKAALKKKIGQQLEALDELEKLSLSLVRGGLGTANAKTVKDLNDHAKRLGSSYLTGAENELRRLALLLEQEDRESGYTYAAEQLTLLNAFIKKGRSYLQAKQEDPELSPDAESTIEEWLGHAWQLSELKEAGRVSENVQLLQLAFYSYRDEARKEFVDTGFWLELGESRIHRTVQYRPFKAVKFMKEEDSFFSVAQINELYRYPGGLNARVRFEGMLPRQTSSADFESIRSAASTSIADAVKAVKNQLKDPLADRAPVVLLQAARIAQTESGAFALVDESGGTLELGDIYRLPQPTTPLLSLVDPALLEDTDVLAMFEHRMDTGRLVAQPLTLIKGERITRLLY</sequence>
<evidence type="ECO:0000313" key="5">
    <source>
        <dbReference type="Proteomes" id="UP000316968"/>
    </source>
</evidence>
<reference evidence="4 5" key="1">
    <citation type="submission" date="2019-06" db="EMBL/GenBank/DDBJ databases">
        <title>Saccharibacillus brassicae sp. nov., an endophytic bacterium isolated from Chinese cabbage seeds (Brassica pekinensis).</title>
        <authorList>
            <person name="Jiang L."/>
            <person name="Lee J."/>
            <person name="Kim S.W."/>
        </authorList>
    </citation>
    <scope>NUCLEOTIDE SEQUENCE [LARGE SCALE GENOMIC DNA]</scope>
    <source>
        <strain evidence="5">KCTC 43072 / ATSA2</strain>
    </source>
</reference>
<accession>A0A4Y6UTT0</accession>
<proteinExistence type="predicted"/>
<evidence type="ECO:0000256" key="1">
    <source>
        <dbReference type="PROSITE-ProRule" id="PRU00325"/>
    </source>
</evidence>
<dbReference type="OrthoDB" id="9816340at2"/>
<dbReference type="AlphaFoldDB" id="A0A4Y6UTT0"/>
<dbReference type="RefSeq" id="WP_141447670.1">
    <property type="nucleotide sequence ID" value="NZ_CP041217.1"/>
</dbReference>
<organism evidence="4 5">
    <name type="scientific">Saccharibacillus brassicae</name>
    <dbReference type="NCBI Taxonomy" id="2583377"/>
    <lineage>
        <taxon>Bacteria</taxon>
        <taxon>Bacillati</taxon>
        <taxon>Bacillota</taxon>
        <taxon>Bacilli</taxon>
        <taxon>Bacillales</taxon>
        <taxon>Paenibacillaceae</taxon>
        <taxon>Saccharibacillus</taxon>
    </lineage>
</organism>
<evidence type="ECO:0000256" key="2">
    <source>
        <dbReference type="SAM" id="MobiDB-lite"/>
    </source>
</evidence>
<gene>
    <name evidence="4" type="ORF">FFV09_09820</name>
</gene>
<dbReference type="Proteomes" id="UP000316968">
    <property type="component" value="Chromosome"/>
</dbReference>
<name>A0A4Y6UTT0_SACBS</name>
<dbReference type="KEGG" id="saca:FFV09_09820"/>
<feature type="region of interest" description="Disordered" evidence="2">
    <location>
        <begin position="105"/>
        <end position="136"/>
    </location>
</feature>
<dbReference type="InterPro" id="IPR007527">
    <property type="entry name" value="Znf_SWIM"/>
</dbReference>
<keyword evidence="5" id="KW-1185">Reference proteome</keyword>
<keyword evidence="1" id="KW-0863">Zinc-finger</keyword>
<keyword evidence="1" id="KW-0862">Zinc</keyword>
<dbReference type="EMBL" id="CP041217">
    <property type="protein sequence ID" value="QDH21123.1"/>
    <property type="molecule type" value="Genomic_DNA"/>
</dbReference>
<feature type="domain" description="SWIM-type" evidence="3">
    <location>
        <begin position="55"/>
        <end position="91"/>
    </location>
</feature>
<dbReference type="Pfam" id="PF04434">
    <property type="entry name" value="SWIM"/>
    <property type="match status" value="1"/>
</dbReference>
<evidence type="ECO:0000313" key="4">
    <source>
        <dbReference type="EMBL" id="QDH21123.1"/>
    </source>
</evidence>
<keyword evidence="1" id="KW-0479">Metal-binding</keyword>
<evidence type="ECO:0000259" key="3">
    <source>
        <dbReference type="PROSITE" id="PS50966"/>
    </source>
</evidence>
<dbReference type="GO" id="GO:0008270">
    <property type="term" value="F:zinc ion binding"/>
    <property type="evidence" value="ECO:0007669"/>
    <property type="project" value="UniProtKB-KW"/>
</dbReference>